<feature type="region of interest" description="Disordered" evidence="1">
    <location>
        <begin position="1"/>
        <end position="57"/>
    </location>
</feature>
<dbReference type="EMBL" id="CADCTK010000176">
    <property type="protein sequence ID" value="CAA9225359.1"/>
    <property type="molecule type" value="Genomic_DNA"/>
</dbReference>
<sequence length="57" mass="6321">MWVGADASINELRNFPIGDPAGPMPPDSRVSTQHDSSRQHRRVTNPPDPDMGIEDDH</sequence>
<gene>
    <name evidence="2" type="ORF">AVDCRST_MAG26-726</name>
</gene>
<name>A0A6J4HJY6_9CHLR</name>
<evidence type="ECO:0000313" key="2">
    <source>
        <dbReference type="EMBL" id="CAA9225359.1"/>
    </source>
</evidence>
<evidence type="ECO:0000256" key="1">
    <source>
        <dbReference type="SAM" id="MobiDB-lite"/>
    </source>
</evidence>
<reference evidence="2" key="1">
    <citation type="submission" date="2020-02" db="EMBL/GenBank/DDBJ databases">
        <authorList>
            <person name="Meier V. D."/>
        </authorList>
    </citation>
    <scope>NUCLEOTIDE SEQUENCE</scope>
    <source>
        <strain evidence="2">AVDCRST_MAG26</strain>
    </source>
</reference>
<dbReference type="AlphaFoldDB" id="A0A6J4HJY6"/>
<protein>
    <submittedName>
        <fullName evidence="2">Uncharacterized protein</fullName>
    </submittedName>
</protein>
<organism evidence="2">
    <name type="scientific">uncultured Chloroflexia bacterium</name>
    <dbReference type="NCBI Taxonomy" id="1672391"/>
    <lineage>
        <taxon>Bacteria</taxon>
        <taxon>Bacillati</taxon>
        <taxon>Chloroflexota</taxon>
        <taxon>Chloroflexia</taxon>
        <taxon>environmental samples</taxon>
    </lineage>
</organism>
<accession>A0A6J4HJY6</accession>
<proteinExistence type="predicted"/>